<dbReference type="Proteomes" id="UP000236305">
    <property type="component" value="Unassembled WGS sequence"/>
</dbReference>
<evidence type="ECO:0000313" key="3">
    <source>
        <dbReference type="Proteomes" id="UP000236305"/>
    </source>
</evidence>
<name>A0AA44WMD6_VERDA</name>
<feature type="region of interest" description="Disordered" evidence="1">
    <location>
        <begin position="1"/>
        <end position="63"/>
    </location>
</feature>
<reference evidence="2 3" key="1">
    <citation type="submission" date="2017-12" db="EMBL/GenBank/DDBJ databases">
        <title>Comparative genomics yields insights into virulence evolution of Verticillium dahliae.</title>
        <authorList>
            <person name="Fan R."/>
            <person name="Armitage A.D."/>
            <person name="Cascant-Lopez E."/>
            <person name="Sobczyk M."/>
            <person name="Cockerton H.M."/>
            <person name="Harrison R.J."/>
        </authorList>
    </citation>
    <scope>NUCLEOTIDE SEQUENCE [LARGE SCALE GENOMIC DNA]</scope>
    <source>
        <strain evidence="2 3">12008</strain>
    </source>
</reference>
<gene>
    <name evidence="2" type="ORF">BJF96_g2617</name>
</gene>
<feature type="compositionally biased region" description="Low complexity" evidence="1">
    <location>
        <begin position="45"/>
        <end position="63"/>
    </location>
</feature>
<proteinExistence type="predicted"/>
<evidence type="ECO:0000256" key="1">
    <source>
        <dbReference type="SAM" id="MobiDB-lite"/>
    </source>
</evidence>
<accession>A0AA44WMD6</accession>
<dbReference type="EMBL" id="MPSH01000006">
    <property type="protein sequence ID" value="PNH34161.1"/>
    <property type="molecule type" value="Genomic_DNA"/>
</dbReference>
<comment type="caution">
    <text evidence="2">The sequence shown here is derived from an EMBL/GenBank/DDBJ whole genome shotgun (WGS) entry which is preliminary data.</text>
</comment>
<feature type="compositionally biased region" description="Basic and acidic residues" evidence="1">
    <location>
        <begin position="17"/>
        <end position="28"/>
    </location>
</feature>
<organism evidence="2 3">
    <name type="scientific">Verticillium dahliae</name>
    <name type="common">Verticillium wilt</name>
    <dbReference type="NCBI Taxonomy" id="27337"/>
    <lineage>
        <taxon>Eukaryota</taxon>
        <taxon>Fungi</taxon>
        <taxon>Dikarya</taxon>
        <taxon>Ascomycota</taxon>
        <taxon>Pezizomycotina</taxon>
        <taxon>Sordariomycetes</taxon>
        <taxon>Hypocreomycetidae</taxon>
        <taxon>Glomerellales</taxon>
        <taxon>Plectosphaerellaceae</taxon>
        <taxon>Verticillium</taxon>
    </lineage>
</organism>
<sequence length="63" mass="6953">MTPLPFSNDLTSSLEPRPTDPYDSHDRTTPTQTTIKKNDDDTDPTTDTTLTDSDLKTTNHASS</sequence>
<protein>
    <submittedName>
        <fullName evidence="2">Uncharacterized protein</fullName>
    </submittedName>
</protein>
<evidence type="ECO:0000313" key="2">
    <source>
        <dbReference type="EMBL" id="PNH34161.1"/>
    </source>
</evidence>
<dbReference type="AlphaFoldDB" id="A0AA44WMD6"/>